<dbReference type="RefSeq" id="WP_184496332.1">
    <property type="nucleotide sequence ID" value="NZ_JACIJO010000003.1"/>
</dbReference>
<name>A0A841MY18_9BACT</name>
<dbReference type="EMBL" id="JACIJO010000003">
    <property type="protein sequence ID" value="MBB6327508.1"/>
    <property type="molecule type" value="Genomic_DNA"/>
</dbReference>
<protein>
    <submittedName>
        <fullName evidence="1">Uncharacterized protein</fullName>
    </submittedName>
</protein>
<dbReference type="AlphaFoldDB" id="A0A841MY18"/>
<proteinExistence type="predicted"/>
<accession>A0A841MY18</accession>
<comment type="caution">
    <text evidence="1">The sequence shown here is derived from an EMBL/GenBank/DDBJ whole genome shotgun (WGS) entry which is preliminary data.</text>
</comment>
<keyword evidence="2" id="KW-1185">Reference proteome</keyword>
<evidence type="ECO:0000313" key="1">
    <source>
        <dbReference type="EMBL" id="MBB6327508.1"/>
    </source>
</evidence>
<dbReference type="Proteomes" id="UP000588604">
    <property type="component" value="Unassembled WGS sequence"/>
</dbReference>
<sequence length="83" mass="9881">MAKLICLSDTDRDDEILLKTLKWPLEHSVLGQLIWREENELAREVYERDPLIFSKNQREQNQIELNGNLYKPKTAQFEEFSMA</sequence>
<organism evidence="1 2">
    <name type="scientific">Algoriphagus iocasae</name>
    <dbReference type="NCBI Taxonomy" id="1836499"/>
    <lineage>
        <taxon>Bacteria</taxon>
        <taxon>Pseudomonadati</taxon>
        <taxon>Bacteroidota</taxon>
        <taxon>Cytophagia</taxon>
        <taxon>Cytophagales</taxon>
        <taxon>Cyclobacteriaceae</taxon>
        <taxon>Algoriphagus</taxon>
    </lineage>
</organism>
<gene>
    <name evidence="1" type="ORF">FHS59_003151</name>
</gene>
<reference evidence="1 2" key="1">
    <citation type="submission" date="2020-08" db="EMBL/GenBank/DDBJ databases">
        <title>Genomic Encyclopedia of Type Strains, Phase IV (KMG-IV): sequencing the most valuable type-strain genomes for metagenomic binning, comparative biology and taxonomic classification.</title>
        <authorList>
            <person name="Goeker M."/>
        </authorList>
    </citation>
    <scope>NUCLEOTIDE SEQUENCE [LARGE SCALE GENOMIC DNA]</scope>
    <source>
        <strain evidence="1 2">DSM 102044</strain>
    </source>
</reference>
<evidence type="ECO:0000313" key="2">
    <source>
        <dbReference type="Proteomes" id="UP000588604"/>
    </source>
</evidence>